<evidence type="ECO:0000313" key="2">
    <source>
        <dbReference type="EMBL" id="WRS38763.1"/>
    </source>
</evidence>
<keyword evidence="3" id="KW-1185">Reference proteome</keyword>
<feature type="domain" description="DUF5619" evidence="1">
    <location>
        <begin position="1"/>
        <end position="82"/>
    </location>
</feature>
<dbReference type="RefSeq" id="WP_324779295.1">
    <property type="nucleotide sequence ID" value="NZ_CP141769.1"/>
</dbReference>
<protein>
    <submittedName>
        <fullName evidence="2">AF1514 family protein</fullName>
    </submittedName>
</protein>
<dbReference type="EMBL" id="CP141769">
    <property type="protein sequence ID" value="WRS38763.1"/>
    <property type="molecule type" value="Genomic_DNA"/>
</dbReference>
<accession>A0ABZ1CLE6</accession>
<reference evidence="2 3" key="1">
    <citation type="submission" date="2023-12" db="EMBL/GenBank/DDBJ databases">
        <title>Thiobacillus sedimentum sp. nov., a chemolithoautotrophic sulfur-oxidizing bacterium isolated from freshwater sediment.</title>
        <authorList>
            <person name="Luo J."/>
            <person name="Dai C."/>
        </authorList>
    </citation>
    <scope>NUCLEOTIDE SEQUENCE [LARGE SCALE GENOMIC DNA]</scope>
    <source>
        <strain evidence="2 3">SCUT-2</strain>
    </source>
</reference>
<organism evidence="2 3">
    <name type="scientific">Thiobacillus sedimenti</name>
    <dbReference type="NCBI Taxonomy" id="3110231"/>
    <lineage>
        <taxon>Bacteria</taxon>
        <taxon>Pseudomonadati</taxon>
        <taxon>Pseudomonadota</taxon>
        <taxon>Betaproteobacteria</taxon>
        <taxon>Nitrosomonadales</taxon>
        <taxon>Thiobacillaceae</taxon>
        <taxon>Thiobacillus</taxon>
    </lineage>
</organism>
<evidence type="ECO:0000313" key="3">
    <source>
        <dbReference type="Proteomes" id="UP001334732"/>
    </source>
</evidence>
<evidence type="ECO:0000259" key="1">
    <source>
        <dbReference type="Pfam" id="PF18505"/>
    </source>
</evidence>
<dbReference type="Proteomes" id="UP001334732">
    <property type="component" value="Chromosome"/>
</dbReference>
<sequence length="138" mass="15453">MKNVHVAYRGKDLDFRRASLLAKDAARESEMQYPTIVSWHRHSNQTMSPYYDGANPDSWWEKYGEGNGGNLEVSVGGEYDFVLMDAQGYDILGRMPLRNLSDDSGNQYLCYAPILGPVTNTPSPEACTVLDGWLADQL</sequence>
<dbReference type="Gene3D" id="3.30.1490.340">
    <property type="match status" value="1"/>
</dbReference>
<dbReference type="Pfam" id="PF18505">
    <property type="entry name" value="DUF5619"/>
    <property type="match status" value="1"/>
</dbReference>
<dbReference type="InterPro" id="IPR041145">
    <property type="entry name" value="DUF5619"/>
</dbReference>
<proteinExistence type="predicted"/>
<gene>
    <name evidence="2" type="ORF">VA613_12245</name>
</gene>
<name>A0ABZ1CLE6_9PROT</name>